<accession>A0ABR4MWW5</accession>
<evidence type="ECO:0000313" key="2">
    <source>
        <dbReference type="EMBL" id="KAL2911733.1"/>
    </source>
</evidence>
<feature type="region of interest" description="Disordered" evidence="1">
    <location>
        <begin position="343"/>
        <end position="376"/>
    </location>
</feature>
<feature type="region of interest" description="Disordered" evidence="1">
    <location>
        <begin position="269"/>
        <end position="325"/>
    </location>
</feature>
<reference evidence="2 3" key="1">
    <citation type="submission" date="2023-09" db="EMBL/GenBank/DDBJ databases">
        <title>Pangenome analysis of Batrachochytrium dendrobatidis and related Chytrids.</title>
        <authorList>
            <person name="Yacoub M.N."/>
            <person name="Stajich J.E."/>
            <person name="James T.Y."/>
        </authorList>
    </citation>
    <scope>NUCLEOTIDE SEQUENCE [LARGE SCALE GENOMIC DNA]</scope>
    <source>
        <strain evidence="2 3">JEL0888</strain>
    </source>
</reference>
<feature type="compositionally biased region" description="Low complexity" evidence="1">
    <location>
        <begin position="343"/>
        <end position="360"/>
    </location>
</feature>
<evidence type="ECO:0008006" key="4">
    <source>
        <dbReference type="Google" id="ProtNLM"/>
    </source>
</evidence>
<proteinExistence type="predicted"/>
<name>A0ABR4MWW5_9FUNG</name>
<protein>
    <recommendedName>
        <fullName evidence="4">Condensation domain-containing protein</fullName>
    </recommendedName>
</protein>
<sequence>MQLAAPVDVSVLRGKAATPMPAVPTVMASAPLPASPGASPDAVIMAVYGTLRLPPQARHMSENRLRDIVRIAQAEHHRLASYIAYDLHTSHPLAASAADLPVPLIFVERDSPTTWIRTLNHDLNTNFDVHDPSMPLWRLSVTAPREWRGNGVAIDPDELARDKMRRTGLPFTARDMPVFDMAFTFHHCIGDGLSMWAFARTFFKYFTAAALNAPSLQLDRPVNAEPPPLLDNLINANALEIIPPLVGVVAQYLSKGSKGQMRRIVASRTVDDGDAASPMSQVSPATPLMPPTAASTTAPSGYGAVSSDPGDRDSDTTAPGGGAVGLRVATSQDHLPQMASTAALTPAQAASLPSASEIPATTPPATPMATLSPQPHTSTRLTLFDMEFVADLRAAAKRNKTTIAGVLIVSALVAVRVTFTPHAKRLGVPVPRKQGWVVTTSMRHLIPGSRLLDGADKQTDPSTQIFGGYGGSIADPALRVDDKSDFWDRCRRVRRRIGAGLFTSMRRNKLMNWCYRHPAVWQFLHKRTDIRSQTRLFSVEMANLGAWDYAAAAPDAPDDDERVRMDRFGGTLNCSFDGARAMFSIGVITLGSDMSVTVGYDQAAVADAEADEFIRRFNAILVRLRSAQGKIRVRDLAGVI</sequence>
<dbReference type="InterPro" id="IPR052058">
    <property type="entry name" value="Alcohol_O-acetyltransferase"/>
</dbReference>
<comment type="caution">
    <text evidence="2">The sequence shown here is derived from an EMBL/GenBank/DDBJ whole genome shotgun (WGS) entry which is preliminary data.</text>
</comment>
<dbReference type="PANTHER" id="PTHR28037:SF1">
    <property type="entry name" value="ALCOHOL O-ACETYLTRANSFERASE 1-RELATED"/>
    <property type="match status" value="1"/>
</dbReference>
<dbReference type="EMBL" id="JADGIZ020000089">
    <property type="protein sequence ID" value="KAL2911733.1"/>
    <property type="molecule type" value="Genomic_DNA"/>
</dbReference>
<evidence type="ECO:0000256" key="1">
    <source>
        <dbReference type="SAM" id="MobiDB-lite"/>
    </source>
</evidence>
<gene>
    <name evidence="2" type="ORF">HK105_208790</name>
</gene>
<keyword evidence="3" id="KW-1185">Reference proteome</keyword>
<evidence type="ECO:0000313" key="3">
    <source>
        <dbReference type="Proteomes" id="UP001527925"/>
    </source>
</evidence>
<organism evidence="2 3">
    <name type="scientific">Polyrhizophydium stewartii</name>
    <dbReference type="NCBI Taxonomy" id="2732419"/>
    <lineage>
        <taxon>Eukaryota</taxon>
        <taxon>Fungi</taxon>
        <taxon>Fungi incertae sedis</taxon>
        <taxon>Chytridiomycota</taxon>
        <taxon>Chytridiomycota incertae sedis</taxon>
        <taxon>Chytridiomycetes</taxon>
        <taxon>Rhizophydiales</taxon>
        <taxon>Rhizophydiales incertae sedis</taxon>
        <taxon>Polyrhizophydium</taxon>
    </lineage>
</organism>
<dbReference type="Proteomes" id="UP001527925">
    <property type="component" value="Unassembled WGS sequence"/>
</dbReference>
<dbReference type="PANTHER" id="PTHR28037">
    <property type="entry name" value="ALCOHOL O-ACETYLTRANSFERASE 1-RELATED"/>
    <property type="match status" value="1"/>
</dbReference>